<reference evidence="3" key="1">
    <citation type="journal article" date="2023" name="Proc. Natl. Acad. Sci. U.S.A.">
        <title>Genomic and structural basis for evolution of tropane alkaloid biosynthesis.</title>
        <authorList>
            <person name="Wanga Y.-J."/>
            <person name="Taina T."/>
            <person name="Yua J.-Y."/>
            <person name="Lia J."/>
            <person name="Xua B."/>
            <person name="Chenc J."/>
            <person name="D'Auriad J.C."/>
            <person name="Huanga J.-P."/>
            <person name="Huanga S.-X."/>
        </authorList>
    </citation>
    <scope>NUCLEOTIDE SEQUENCE [LARGE SCALE GENOMIC DNA]</scope>
    <source>
        <strain evidence="3">cv. KIB-2019</strain>
    </source>
</reference>
<dbReference type="EMBL" id="JAJAGQ010000001">
    <property type="protein sequence ID" value="KAJ8572544.1"/>
    <property type="molecule type" value="Genomic_DNA"/>
</dbReference>
<dbReference type="OrthoDB" id="1298958at2759"/>
<dbReference type="Proteomes" id="UP001152561">
    <property type="component" value="Unassembled WGS sequence"/>
</dbReference>
<evidence type="ECO:0000256" key="1">
    <source>
        <dbReference type="SAM" id="MobiDB-lite"/>
    </source>
</evidence>
<keyword evidence="3" id="KW-1185">Reference proteome</keyword>
<feature type="compositionally biased region" description="Gly residues" evidence="1">
    <location>
        <begin position="12"/>
        <end position="25"/>
    </location>
</feature>
<organism evidence="2 3">
    <name type="scientific">Anisodus acutangulus</name>
    <dbReference type="NCBI Taxonomy" id="402998"/>
    <lineage>
        <taxon>Eukaryota</taxon>
        <taxon>Viridiplantae</taxon>
        <taxon>Streptophyta</taxon>
        <taxon>Embryophyta</taxon>
        <taxon>Tracheophyta</taxon>
        <taxon>Spermatophyta</taxon>
        <taxon>Magnoliopsida</taxon>
        <taxon>eudicotyledons</taxon>
        <taxon>Gunneridae</taxon>
        <taxon>Pentapetalae</taxon>
        <taxon>asterids</taxon>
        <taxon>lamiids</taxon>
        <taxon>Solanales</taxon>
        <taxon>Solanaceae</taxon>
        <taxon>Solanoideae</taxon>
        <taxon>Hyoscyameae</taxon>
        <taxon>Anisodus</taxon>
    </lineage>
</organism>
<evidence type="ECO:0000313" key="2">
    <source>
        <dbReference type="EMBL" id="KAJ8572544.1"/>
    </source>
</evidence>
<protein>
    <submittedName>
        <fullName evidence="2">Uncharacterized protein</fullName>
    </submittedName>
</protein>
<feature type="region of interest" description="Disordered" evidence="1">
    <location>
        <begin position="180"/>
        <end position="207"/>
    </location>
</feature>
<comment type="caution">
    <text evidence="2">The sequence shown here is derived from an EMBL/GenBank/DDBJ whole genome shotgun (WGS) entry which is preliminary data.</text>
</comment>
<feature type="compositionally biased region" description="Polar residues" evidence="1">
    <location>
        <begin position="27"/>
        <end position="54"/>
    </location>
</feature>
<evidence type="ECO:0000313" key="3">
    <source>
        <dbReference type="Proteomes" id="UP001152561"/>
    </source>
</evidence>
<proteinExistence type="predicted"/>
<feature type="region of interest" description="Disordered" evidence="1">
    <location>
        <begin position="1"/>
        <end position="54"/>
    </location>
</feature>
<dbReference type="AlphaFoldDB" id="A0A9Q1N4K2"/>
<accession>A0A9Q1N4K2</accession>
<sequence length="305" mass="33646">MTRGRGIKRSWGGRGDMYNKGGGGNLQLPNTSQEDISEPSTPTSQQNVGAEQATPEQTLASFGSNNPQARQDTLGGIKSLKVNGDTFCPHEAVRDVALAFKKSFTGSWHCYETNGSMTLSLQKSMTNVSVIHHVQEKNYLNFLVCQIYGELHVLKKTEKLVKNSFTKIIKEKVGETSTLRNEEGFEVDDGDMEKNTTTNGEEDSEDNDVNLLKTILEEQLLKTYSSNANCASSSAPNPPNISTQQIFETPEFQQLLERVLDQRMANMQKYMQAEVNVVVRAAMARILGFTPQPPSDGSCSPPNKS</sequence>
<name>A0A9Q1N4K2_9SOLA</name>
<gene>
    <name evidence="2" type="ORF">K7X08_009055</name>
</gene>